<keyword evidence="1" id="KW-1133">Transmembrane helix</keyword>
<name>A0ABZ2V3B9_9RHOB</name>
<evidence type="ECO:0000256" key="1">
    <source>
        <dbReference type="SAM" id="Phobius"/>
    </source>
</evidence>
<organism evidence="2 3">
    <name type="scientific">Yoonia phaeophyticola</name>
    <dbReference type="NCBI Taxonomy" id="3137369"/>
    <lineage>
        <taxon>Bacteria</taxon>
        <taxon>Pseudomonadati</taxon>
        <taxon>Pseudomonadota</taxon>
        <taxon>Alphaproteobacteria</taxon>
        <taxon>Rhodobacterales</taxon>
        <taxon>Paracoccaceae</taxon>
        <taxon>Yoonia</taxon>
    </lineage>
</organism>
<keyword evidence="1" id="KW-0812">Transmembrane</keyword>
<dbReference type="Proteomes" id="UP001440612">
    <property type="component" value="Chromosome"/>
</dbReference>
<feature type="transmembrane region" description="Helical" evidence="1">
    <location>
        <begin position="30"/>
        <end position="50"/>
    </location>
</feature>
<protein>
    <submittedName>
        <fullName evidence="2">Uncharacterized protein</fullName>
    </submittedName>
</protein>
<feature type="transmembrane region" description="Helical" evidence="1">
    <location>
        <begin position="6"/>
        <end position="23"/>
    </location>
</feature>
<proteinExistence type="predicted"/>
<dbReference type="RefSeq" id="WP_341366722.1">
    <property type="nucleotide sequence ID" value="NZ_CP150951.2"/>
</dbReference>
<dbReference type="EMBL" id="CP150951">
    <property type="protein sequence ID" value="WZC48608.1"/>
    <property type="molecule type" value="Genomic_DNA"/>
</dbReference>
<accession>A0ABZ2V3B9</accession>
<evidence type="ECO:0000313" key="3">
    <source>
        <dbReference type="Proteomes" id="UP001440612"/>
    </source>
</evidence>
<gene>
    <name evidence="2" type="ORF">AABB29_17445</name>
</gene>
<keyword evidence="3" id="KW-1185">Reference proteome</keyword>
<reference evidence="3" key="1">
    <citation type="submission" date="2024-04" db="EMBL/GenBank/DDBJ databases">
        <title>Phylogenomic analyses of a clade within the roseobacter group suggest taxonomic reassignments of species of the genera Aestuariivita, Citreicella, Loktanella, Nautella, Pelagibaca, Ruegeria, Thalassobius, Thiobacimonas and Tropicibacter, and the proposal o.</title>
        <authorList>
            <person name="Jeon C.O."/>
        </authorList>
    </citation>
    <scope>NUCLEOTIDE SEQUENCE [LARGE SCALE GENOMIC DNA]</scope>
    <source>
        <strain evidence="3">BS5-3</strain>
    </source>
</reference>
<evidence type="ECO:0000313" key="2">
    <source>
        <dbReference type="EMBL" id="WZC48608.1"/>
    </source>
</evidence>
<sequence>MTITFNLWLLAYGAGAGIAGALVARGRNRLIKAAVAGAVAIFLIDLARGLL</sequence>
<keyword evidence="1" id="KW-0472">Membrane</keyword>